<comment type="caution">
    <text evidence="3">The sequence shown here is derived from an EMBL/GenBank/DDBJ whole genome shotgun (WGS) entry which is preliminary data.</text>
</comment>
<sequence>MTSSGSELEPAGYAELLAELKVRVRETRFRAARAANTEVLRLYWSVGYDILERQRTAGWGSKVVTSLAGDLQREFLDQRGWSRSNLLYMRRAAETWPTEEEFVQQPVGRLPWGHVTVLLDRLKTREERDWYAERAVEDGWSRAVLEHQIKADLRGAIGAAPTNFTDALEAPDSELAQQLVKDPYVFEHLAMVERVAERDVEQALIDRLQDTMLELGRGMAFVGRQVRLSVPDDASDRVDEFYVDLLFFHVEQLRYVVVELKIGPFEPAHVGQLGTYIAIVDDQIRRPEIHAPTIGILLCTGKSGPTVRYALASTSAPVAVADYQGLPADARGVLPSAAELEAVIEDELDHRRDDPAGLSDR</sequence>
<feature type="domain" description="YhcG PDDEXK nuclease" evidence="1">
    <location>
        <begin position="177"/>
        <end position="324"/>
    </location>
</feature>
<protein>
    <recommendedName>
        <fullName evidence="5">DUF1016 domain-containing protein</fullName>
    </recommendedName>
</protein>
<gene>
    <name evidence="3" type="ORF">GCM10023216_21920</name>
</gene>
<dbReference type="Pfam" id="PF17761">
    <property type="entry name" value="DUF1016_N"/>
    <property type="match status" value="1"/>
</dbReference>
<reference evidence="4" key="1">
    <citation type="journal article" date="2019" name="Int. J. Syst. Evol. Microbiol.">
        <title>The Global Catalogue of Microorganisms (GCM) 10K type strain sequencing project: providing services to taxonomists for standard genome sequencing and annotation.</title>
        <authorList>
            <consortium name="The Broad Institute Genomics Platform"/>
            <consortium name="The Broad Institute Genome Sequencing Center for Infectious Disease"/>
            <person name="Wu L."/>
            <person name="Ma J."/>
        </authorList>
    </citation>
    <scope>NUCLEOTIDE SEQUENCE [LARGE SCALE GENOMIC DNA]</scope>
    <source>
        <strain evidence="4">JCM 18063</strain>
    </source>
</reference>
<name>A0ABP8YIL1_9MICO</name>
<proteinExistence type="predicted"/>
<evidence type="ECO:0000313" key="3">
    <source>
        <dbReference type="EMBL" id="GAA4729913.1"/>
    </source>
</evidence>
<dbReference type="InterPro" id="IPR053148">
    <property type="entry name" value="PD-DEXK-like_domain"/>
</dbReference>
<evidence type="ECO:0000259" key="1">
    <source>
        <dbReference type="Pfam" id="PF06250"/>
    </source>
</evidence>
<dbReference type="EMBL" id="BAABID010000009">
    <property type="protein sequence ID" value="GAA4729913.1"/>
    <property type="molecule type" value="Genomic_DNA"/>
</dbReference>
<keyword evidence="4" id="KW-1185">Reference proteome</keyword>
<dbReference type="InterPro" id="IPR009362">
    <property type="entry name" value="YhcG_C"/>
</dbReference>
<dbReference type="Pfam" id="PF06250">
    <property type="entry name" value="YhcG_C"/>
    <property type="match status" value="1"/>
</dbReference>
<evidence type="ECO:0000259" key="2">
    <source>
        <dbReference type="Pfam" id="PF17761"/>
    </source>
</evidence>
<dbReference type="Proteomes" id="UP001500956">
    <property type="component" value="Unassembled WGS sequence"/>
</dbReference>
<accession>A0ABP8YIL1</accession>
<feature type="domain" description="YhcG N-terminal" evidence="2">
    <location>
        <begin position="20"/>
        <end position="153"/>
    </location>
</feature>
<evidence type="ECO:0008006" key="5">
    <source>
        <dbReference type="Google" id="ProtNLM"/>
    </source>
</evidence>
<evidence type="ECO:0000313" key="4">
    <source>
        <dbReference type="Proteomes" id="UP001500956"/>
    </source>
</evidence>
<dbReference type="RefSeq" id="WP_172150446.1">
    <property type="nucleotide sequence ID" value="NZ_BAABID010000009.1"/>
</dbReference>
<dbReference type="InterPro" id="IPR011856">
    <property type="entry name" value="tRNA_endonuc-like_dom_sf"/>
</dbReference>
<dbReference type="InterPro" id="IPR041527">
    <property type="entry name" value="YhcG_N"/>
</dbReference>
<dbReference type="PANTHER" id="PTHR30547:SF0">
    <property type="entry name" value="BLR8175 PROTEIN"/>
    <property type="match status" value="1"/>
</dbReference>
<organism evidence="3 4">
    <name type="scientific">Isoptericola chiayiensis</name>
    <dbReference type="NCBI Taxonomy" id="579446"/>
    <lineage>
        <taxon>Bacteria</taxon>
        <taxon>Bacillati</taxon>
        <taxon>Actinomycetota</taxon>
        <taxon>Actinomycetes</taxon>
        <taxon>Micrococcales</taxon>
        <taxon>Promicromonosporaceae</taxon>
        <taxon>Isoptericola</taxon>
    </lineage>
</organism>
<dbReference type="Gene3D" id="3.40.1350.10">
    <property type="match status" value="1"/>
</dbReference>
<dbReference type="PANTHER" id="PTHR30547">
    <property type="entry name" value="UNCHARACTERIZED PROTEIN YHCG-RELATED"/>
    <property type="match status" value="1"/>
</dbReference>